<dbReference type="GO" id="GO:0005634">
    <property type="term" value="C:nucleus"/>
    <property type="evidence" value="ECO:0007669"/>
    <property type="project" value="UniProtKB-SubCell"/>
</dbReference>
<dbReference type="EMBL" id="ML994221">
    <property type="protein sequence ID" value="KAF2197566.1"/>
    <property type="molecule type" value="Genomic_DNA"/>
</dbReference>
<evidence type="ECO:0000313" key="16">
    <source>
        <dbReference type="EMBL" id="KAF2197566.1"/>
    </source>
</evidence>
<feature type="compositionally biased region" description="Basic residues" evidence="14">
    <location>
        <begin position="18"/>
        <end position="28"/>
    </location>
</feature>
<keyword evidence="17" id="KW-1185">Reference proteome</keyword>
<dbReference type="GO" id="GO:0005737">
    <property type="term" value="C:cytoplasm"/>
    <property type="evidence" value="ECO:0007669"/>
    <property type="project" value="TreeGrafter"/>
</dbReference>
<keyword evidence="6" id="KW-0560">Oxidoreductase</keyword>
<dbReference type="InterPro" id="IPR000866">
    <property type="entry name" value="AhpC/TSA"/>
</dbReference>
<comment type="subcellular location">
    <subcellularLocation>
        <location evidence="1">Nucleus</location>
    </subcellularLocation>
</comment>
<comment type="catalytic activity">
    <reaction evidence="12">
        <text>a hydroperoxide + [thioredoxin]-dithiol = an alcohol + [thioredoxin]-disulfide + H2O</text>
        <dbReference type="Rhea" id="RHEA:62620"/>
        <dbReference type="Rhea" id="RHEA-COMP:10698"/>
        <dbReference type="Rhea" id="RHEA-COMP:10700"/>
        <dbReference type="ChEBI" id="CHEBI:15377"/>
        <dbReference type="ChEBI" id="CHEBI:29950"/>
        <dbReference type="ChEBI" id="CHEBI:30879"/>
        <dbReference type="ChEBI" id="CHEBI:35924"/>
        <dbReference type="ChEBI" id="CHEBI:50058"/>
        <dbReference type="EC" id="1.11.1.24"/>
    </reaction>
</comment>
<comment type="similarity">
    <text evidence="11">Belongs to the peroxiredoxin family. BCP/PrxQ subfamily.</text>
</comment>
<comment type="subunit">
    <text evidence="2">Monomer.</text>
</comment>
<dbReference type="InterPro" id="IPR050924">
    <property type="entry name" value="Peroxiredoxin_BCP/PrxQ"/>
</dbReference>
<dbReference type="Proteomes" id="UP000799536">
    <property type="component" value="Unassembled WGS sequence"/>
</dbReference>
<keyword evidence="7" id="KW-1015">Disulfide bond</keyword>
<dbReference type="PANTHER" id="PTHR42801">
    <property type="entry name" value="THIOREDOXIN-DEPENDENT PEROXIDE REDUCTASE"/>
    <property type="match status" value="1"/>
</dbReference>
<evidence type="ECO:0000256" key="4">
    <source>
        <dbReference type="ARBA" id="ARBA00022559"/>
    </source>
</evidence>
<evidence type="ECO:0000256" key="11">
    <source>
        <dbReference type="ARBA" id="ARBA00038489"/>
    </source>
</evidence>
<dbReference type="OrthoDB" id="338622at2759"/>
<evidence type="ECO:0000256" key="13">
    <source>
        <dbReference type="ARBA" id="ARBA00077538"/>
    </source>
</evidence>
<evidence type="ECO:0000256" key="2">
    <source>
        <dbReference type="ARBA" id="ARBA00011245"/>
    </source>
</evidence>
<dbReference type="InterPro" id="IPR013766">
    <property type="entry name" value="Thioredoxin_domain"/>
</dbReference>
<keyword evidence="5" id="KW-0049">Antioxidant</keyword>
<reference evidence="16" key="1">
    <citation type="journal article" date="2020" name="Stud. Mycol.">
        <title>101 Dothideomycetes genomes: a test case for predicting lifestyles and emergence of pathogens.</title>
        <authorList>
            <person name="Haridas S."/>
            <person name="Albert R."/>
            <person name="Binder M."/>
            <person name="Bloem J."/>
            <person name="Labutti K."/>
            <person name="Salamov A."/>
            <person name="Andreopoulos B."/>
            <person name="Baker S."/>
            <person name="Barry K."/>
            <person name="Bills G."/>
            <person name="Bluhm B."/>
            <person name="Cannon C."/>
            <person name="Castanera R."/>
            <person name="Culley D."/>
            <person name="Daum C."/>
            <person name="Ezra D."/>
            <person name="Gonzalez J."/>
            <person name="Henrissat B."/>
            <person name="Kuo A."/>
            <person name="Liang C."/>
            <person name="Lipzen A."/>
            <person name="Lutzoni F."/>
            <person name="Magnuson J."/>
            <person name="Mondo S."/>
            <person name="Nolan M."/>
            <person name="Ohm R."/>
            <person name="Pangilinan J."/>
            <person name="Park H.-J."/>
            <person name="Ramirez L."/>
            <person name="Alfaro M."/>
            <person name="Sun H."/>
            <person name="Tritt A."/>
            <person name="Yoshinaga Y."/>
            <person name="Zwiers L.-H."/>
            <person name="Turgeon B."/>
            <person name="Goodwin S."/>
            <person name="Spatafora J."/>
            <person name="Crous P."/>
            <person name="Grigoriev I."/>
        </authorList>
    </citation>
    <scope>NUCLEOTIDE SEQUENCE</scope>
    <source>
        <strain evidence="16">ATCC 74209</strain>
    </source>
</reference>
<feature type="domain" description="Thioredoxin" evidence="15">
    <location>
        <begin position="69"/>
        <end position="221"/>
    </location>
</feature>
<keyword evidence="4" id="KW-0575">Peroxidase</keyword>
<feature type="region of interest" description="Disordered" evidence="14">
    <location>
        <begin position="220"/>
        <end position="258"/>
    </location>
</feature>
<evidence type="ECO:0000256" key="12">
    <source>
        <dbReference type="ARBA" id="ARBA00049091"/>
    </source>
</evidence>
<dbReference type="GO" id="GO:0008379">
    <property type="term" value="F:thioredoxin peroxidase activity"/>
    <property type="evidence" value="ECO:0007669"/>
    <property type="project" value="TreeGrafter"/>
</dbReference>
<evidence type="ECO:0000256" key="3">
    <source>
        <dbReference type="ARBA" id="ARBA00013017"/>
    </source>
</evidence>
<dbReference type="FunFam" id="3.40.30.10:FF:000157">
    <property type="entry name" value="DOT5p Nuclear thiol peroxidase"/>
    <property type="match status" value="1"/>
</dbReference>
<dbReference type="GO" id="GO:0045454">
    <property type="term" value="P:cell redox homeostasis"/>
    <property type="evidence" value="ECO:0007669"/>
    <property type="project" value="TreeGrafter"/>
</dbReference>
<name>A0A9P4JDQ6_9PLEO</name>
<proteinExistence type="inferred from homology"/>
<accession>A0A9P4JDQ6</accession>
<sequence length="258" mass="27169">MVELRKRKTPPPAPERVTKKKPGPKPKAPKSSAAAVKDAVVEKVEAVKEAVIGGSNGEETEKTTPAGPPSVGDTIDLSAFGGEFETNEGQKTTLAKLVEESKAGVVLFTYPKASTPGCTTQACLFRDSYEPLTATGFSIYGLSSDSPKANTTFKTKQKLPYTLLCDTSSTLIKAIGLAKMPKGTQRGVFAIDKSGRVLAAEPGTPAGTVEVIRKLVGEAPEVPKEAEGEKAKEKEDVEMAKTADEVADTAEKIDSNEA</sequence>
<evidence type="ECO:0000259" key="15">
    <source>
        <dbReference type="PROSITE" id="PS51352"/>
    </source>
</evidence>
<evidence type="ECO:0000256" key="1">
    <source>
        <dbReference type="ARBA" id="ARBA00004123"/>
    </source>
</evidence>
<evidence type="ECO:0000313" key="17">
    <source>
        <dbReference type="Proteomes" id="UP000799536"/>
    </source>
</evidence>
<feature type="region of interest" description="Disordered" evidence="14">
    <location>
        <begin position="1"/>
        <end position="36"/>
    </location>
</feature>
<protein>
    <recommendedName>
        <fullName evidence="3">thioredoxin-dependent peroxiredoxin</fullName>
        <ecNumber evidence="3">1.11.1.24</ecNumber>
    </recommendedName>
    <alternativeName>
        <fullName evidence="13">Nuclear thiol peroxidase</fullName>
    </alternativeName>
    <alternativeName>
        <fullName evidence="10">Thioredoxin peroxidase</fullName>
    </alternativeName>
</protein>
<evidence type="ECO:0000256" key="14">
    <source>
        <dbReference type="SAM" id="MobiDB-lite"/>
    </source>
</evidence>
<comment type="caution">
    <text evidence="16">The sequence shown here is derived from an EMBL/GenBank/DDBJ whole genome shotgun (WGS) entry which is preliminary data.</text>
</comment>
<gene>
    <name evidence="16" type="ORF">GQ43DRAFT_444135</name>
</gene>
<feature type="region of interest" description="Disordered" evidence="14">
    <location>
        <begin position="51"/>
        <end position="71"/>
    </location>
</feature>
<evidence type="ECO:0000256" key="6">
    <source>
        <dbReference type="ARBA" id="ARBA00023002"/>
    </source>
</evidence>
<dbReference type="PANTHER" id="PTHR42801:SF23">
    <property type="entry name" value="PEROXIREDOXIN DOT5"/>
    <property type="match status" value="1"/>
</dbReference>
<evidence type="ECO:0000256" key="7">
    <source>
        <dbReference type="ARBA" id="ARBA00023157"/>
    </source>
</evidence>
<dbReference type="Gene3D" id="3.40.30.10">
    <property type="entry name" value="Glutaredoxin"/>
    <property type="match status" value="1"/>
</dbReference>
<evidence type="ECO:0000256" key="5">
    <source>
        <dbReference type="ARBA" id="ARBA00022862"/>
    </source>
</evidence>
<evidence type="ECO:0000256" key="9">
    <source>
        <dbReference type="ARBA" id="ARBA00023284"/>
    </source>
</evidence>
<keyword evidence="8" id="KW-0539">Nucleus</keyword>
<evidence type="ECO:0000256" key="10">
    <source>
        <dbReference type="ARBA" id="ARBA00032824"/>
    </source>
</evidence>
<dbReference type="InterPro" id="IPR036249">
    <property type="entry name" value="Thioredoxin-like_sf"/>
</dbReference>
<dbReference type="SUPFAM" id="SSF52833">
    <property type="entry name" value="Thioredoxin-like"/>
    <property type="match status" value="1"/>
</dbReference>
<organism evidence="16 17">
    <name type="scientific">Delitschia confertaspora ATCC 74209</name>
    <dbReference type="NCBI Taxonomy" id="1513339"/>
    <lineage>
        <taxon>Eukaryota</taxon>
        <taxon>Fungi</taxon>
        <taxon>Dikarya</taxon>
        <taxon>Ascomycota</taxon>
        <taxon>Pezizomycotina</taxon>
        <taxon>Dothideomycetes</taxon>
        <taxon>Pleosporomycetidae</taxon>
        <taxon>Pleosporales</taxon>
        <taxon>Delitschiaceae</taxon>
        <taxon>Delitschia</taxon>
    </lineage>
</organism>
<dbReference type="EC" id="1.11.1.24" evidence="3"/>
<dbReference type="AlphaFoldDB" id="A0A9P4JDQ6"/>
<dbReference type="GO" id="GO:0034599">
    <property type="term" value="P:cellular response to oxidative stress"/>
    <property type="evidence" value="ECO:0007669"/>
    <property type="project" value="UniProtKB-ARBA"/>
</dbReference>
<evidence type="ECO:0000256" key="8">
    <source>
        <dbReference type="ARBA" id="ARBA00023242"/>
    </source>
</evidence>
<dbReference type="CDD" id="cd03017">
    <property type="entry name" value="PRX_BCP"/>
    <property type="match status" value="1"/>
</dbReference>
<keyword evidence="9" id="KW-0676">Redox-active center</keyword>
<dbReference type="PROSITE" id="PS51352">
    <property type="entry name" value="THIOREDOXIN_2"/>
    <property type="match status" value="1"/>
</dbReference>
<dbReference type="Pfam" id="PF00578">
    <property type="entry name" value="AhpC-TSA"/>
    <property type="match status" value="1"/>
</dbReference>